<sequence length="200" mass="23477">MLGLMFTEMKSLSESKQEPGYGVDLQKLLFHGELSRESDLVQAELDVVQVEYEDQVWGKRCSCLNLFCFKRRRFNDVDESDTLLYRRGEEQTETWWKPKLNKLKQVSEKVAGPKWKNFIRKKSGYCHKPKCQKNRFQYDPCSYALNFDNGADKGDDLLRNFSSRFAVPFEDDRQRPGQKCNRSYCSQLSSFHTYSPGIHV</sequence>
<proteinExistence type="predicted"/>
<protein>
    <submittedName>
        <fullName evidence="1">Homeobox protein knotted-1-like 3</fullName>
    </submittedName>
</protein>
<evidence type="ECO:0000313" key="1">
    <source>
        <dbReference type="EMBL" id="KAE8721740.1"/>
    </source>
</evidence>
<accession>A0A6A3BY29</accession>
<dbReference type="Proteomes" id="UP000436088">
    <property type="component" value="Unassembled WGS sequence"/>
</dbReference>
<evidence type="ECO:0000313" key="2">
    <source>
        <dbReference type="Proteomes" id="UP000436088"/>
    </source>
</evidence>
<dbReference type="PANTHER" id="PTHR47076">
    <property type="entry name" value="NHL DOMAIN PROTEIN"/>
    <property type="match status" value="1"/>
</dbReference>
<dbReference type="GO" id="GO:0003677">
    <property type="term" value="F:DNA binding"/>
    <property type="evidence" value="ECO:0007669"/>
    <property type="project" value="UniProtKB-KW"/>
</dbReference>
<comment type="caution">
    <text evidence="1">The sequence shown here is derived from an EMBL/GenBank/DDBJ whole genome shotgun (WGS) entry which is preliminary data.</text>
</comment>
<dbReference type="PANTHER" id="PTHR47076:SF1">
    <property type="entry name" value="NHL DOMAIN PROTEIN"/>
    <property type="match status" value="1"/>
</dbReference>
<dbReference type="EMBL" id="VEPZ02000605">
    <property type="protein sequence ID" value="KAE8721740.1"/>
    <property type="molecule type" value="Genomic_DNA"/>
</dbReference>
<reference evidence="1" key="1">
    <citation type="submission" date="2019-09" db="EMBL/GenBank/DDBJ databases">
        <title>Draft genome information of white flower Hibiscus syriacus.</title>
        <authorList>
            <person name="Kim Y.-M."/>
        </authorList>
    </citation>
    <scope>NUCLEOTIDE SEQUENCE [LARGE SCALE GENOMIC DNA]</scope>
    <source>
        <strain evidence="1">YM2019G1</strain>
    </source>
</reference>
<name>A0A6A3BY29_HIBSY</name>
<gene>
    <name evidence="1" type="ORF">F3Y22_tig00015288pilonHSYRG00001</name>
</gene>
<dbReference type="AlphaFoldDB" id="A0A6A3BY29"/>
<keyword evidence="2" id="KW-1185">Reference proteome</keyword>
<organism evidence="1 2">
    <name type="scientific">Hibiscus syriacus</name>
    <name type="common">Rose of Sharon</name>
    <dbReference type="NCBI Taxonomy" id="106335"/>
    <lineage>
        <taxon>Eukaryota</taxon>
        <taxon>Viridiplantae</taxon>
        <taxon>Streptophyta</taxon>
        <taxon>Embryophyta</taxon>
        <taxon>Tracheophyta</taxon>
        <taxon>Spermatophyta</taxon>
        <taxon>Magnoliopsida</taxon>
        <taxon>eudicotyledons</taxon>
        <taxon>Gunneridae</taxon>
        <taxon>Pentapetalae</taxon>
        <taxon>rosids</taxon>
        <taxon>malvids</taxon>
        <taxon>Malvales</taxon>
        <taxon>Malvaceae</taxon>
        <taxon>Malvoideae</taxon>
        <taxon>Hibiscus</taxon>
    </lineage>
</organism>